<feature type="region of interest" description="Disordered" evidence="1">
    <location>
        <begin position="184"/>
        <end position="203"/>
    </location>
</feature>
<accession>A0A6H1ZR58</accession>
<feature type="compositionally biased region" description="Low complexity" evidence="1">
    <location>
        <begin position="188"/>
        <end position="203"/>
    </location>
</feature>
<gene>
    <name evidence="2" type="ORF">TM448A01582_0007</name>
</gene>
<protein>
    <submittedName>
        <fullName evidence="2">Uncharacterized protein</fullName>
    </submittedName>
</protein>
<proteinExistence type="predicted"/>
<dbReference type="AlphaFoldDB" id="A0A6H1ZR58"/>
<dbReference type="EMBL" id="MT144171">
    <property type="protein sequence ID" value="QJA50054.1"/>
    <property type="molecule type" value="Genomic_DNA"/>
</dbReference>
<evidence type="ECO:0000313" key="2">
    <source>
        <dbReference type="EMBL" id="QJA50054.1"/>
    </source>
</evidence>
<organism evidence="2">
    <name type="scientific">viral metagenome</name>
    <dbReference type="NCBI Taxonomy" id="1070528"/>
    <lineage>
        <taxon>unclassified sequences</taxon>
        <taxon>metagenomes</taxon>
        <taxon>organismal metagenomes</taxon>
    </lineage>
</organism>
<sequence>MTQSNYEQLGISTPSYLKEGLCPLAVLKVEKFDQKFGNRTNDIAIKVIYRPDGKSGYDYNFILSGDYKRGAAGQIVAAGGAFVVLSFFDALGVIAIDVNGDLESKSLDDCQAESIKTDNPLIEEYKPNIYGYMYREKSKKDGRIYWRVYRRFLPITAKDSDMRKLVSMFEQDVRKGYVKPATREDMQEAASEVTVNVSESEEL</sequence>
<name>A0A6H1ZR58_9ZZZZ</name>
<reference evidence="2" key="1">
    <citation type="submission" date="2020-03" db="EMBL/GenBank/DDBJ databases">
        <title>The deep terrestrial virosphere.</title>
        <authorList>
            <person name="Holmfeldt K."/>
            <person name="Nilsson E."/>
            <person name="Simone D."/>
            <person name="Lopez-Fernandez M."/>
            <person name="Wu X."/>
            <person name="de Brujin I."/>
            <person name="Lundin D."/>
            <person name="Andersson A."/>
            <person name="Bertilsson S."/>
            <person name="Dopson M."/>
        </authorList>
    </citation>
    <scope>NUCLEOTIDE SEQUENCE</scope>
    <source>
        <strain evidence="2">TM448A01582</strain>
    </source>
</reference>
<evidence type="ECO:0000256" key="1">
    <source>
        <dbReference type="SAM" id="MobiDB-lite"/>
    </source>
</evidence>